<sequence>MSELDAEELAARLSDRTPAGIAAQIGGLIEHKILPVDSRLPTVRELAQELGVSVGTIAQAWSHLREQGLVETRRRGGTRVLPRARRRAEDFAGPGAPLKMLGFLTHPLPGSADSANYEQTMQSIELGEQLGFDAAWLAAPEQRGETYSPLSILAAASQRTRRIRLGTYGADPAEHPANRFTLERLCGGRLVEFDERRVFLATAVPTDTASREQEARYRDYVQNQQPDPAPLLGTSDEIADAMLQQAGYLEVDEAAFALPPGFSYEDYVQILTDIATRLAPALGRPNPS</sequence>
<dbReference type="InterPro" id="IPR011251">
    <property type="entry name" value="Luciferase-like_dom"/>
</dbReference>
<dbReference type="Pfam" id="PF00296">
    <property type="entry name" value="Bac_luciferase"/>
    <property type="match status" value="1"/>
</dbReference>
<proteinExistence type="predicted"/>
<reference evidence="6 7" key="1">
    <citation type="submission" date="2019-12" db="EMBL/GenBank/DDBJ databases">
        <title>Nesterenkonia muleiensis sp. nov., a novel actinobacterium isolated from sap of Populus euphratica.</title>
        <authorList>
            <person name="Wang R."/>
        </authorList>
    </citation>
    <scope>NUCLEOTIDE SEQUENCE [LARGE SCALE GENOMIC DNA]</scope>
    <source>
        <strain evidence="6 7">F10</strain>
    </source>
</reference>
<keyword evidence="2" id="KW-0805">Transcription regulation</keyword>
<evidence type="ECO:0000256" key="3">
    <source>
        <dbReference type="ARBA" id="ARBA00023125"/>
    </source>
</evidence>
<dbReference type="PANTHER" id="PTHR46577">
    <property type="entry name" value="HTH-TYPE TRANSCRIPTIONAL REGULATORY PROTEIN GABR"/>
    <property type="match status" value="1"/>
</dbReference>
<dbReference type="InterPro" id="IPR036388">
    <property type="entry name" value="WH-like_DNA-bd_sf"/>
</dbReference>
<evidence type="ECO:0000313" key="7">
    <source>
        <dbReference type="Proteomes" id="UP000460157"/>
    </source>
</evidence>
<dbReference type="InterPro" id="IPR051446">
    <property type="entry name" value="HTH_trans_reg/aminotransferase"/>
</dbReference>
<dbReference type="GO" id="GO:0003700">
    <property type="term" value="F:DNA-binding transcription factor activity"/>
    <property type="evidence" value="ECO:0007669"/>
    <property type="project" value="InterPro"/>
</dbReference>
<dbReference type="PROSITE" id="PS50949">
    <property type="entry name" value="HTH_GNTR"/>
    <property type="match status" value="1"/>
</dbReference>
<dbReference type="AlphaFoldDB" id="A0A7K1UL95"/>
<evidence type="ECO:0000256" key="4">
    <source>
        <dbReference type="ARBA" id="ARBA00023163"/>
    </source>
</evidence>
<keyword evidence="1" id="KW-0663">Pyridoxal phosphate</keyword>
<evidence type="ECO:0000259" key="5">
    <source>
        <dbReference type="PROSITE" id="PS50949"/>
    </source>
</evidence>
<dbReference type="GO" id="GO:0003677">
    <property type="term" value="F:DNA binding"/>
    <property type="evidence" value="ECO:0007669"/>
    <property type="project" value="UniProtKB-KW"/>
</dbReference>
<protein>
    <submittedName>
        <fullName evidence="6">LLM class flavin-dependent oxidoreductase</fullName>
    </submittedName>
</protein>
<evidence type="ECO:0000256" key="2">
    <source>
        <dbReference type="ARBA" id="ARBA00023015"/>
    </source>
</evidence>
<dbReference type="Gene3D" id="1.10.10.10">
    <property type="entry name" value="Winged helix-like DNA-binding domain superfamily/Winged helix DNA-binding domain"/>
    <property type="match status" value="1"/>
</dbReference>
<dbReference type="SMART" id="SM00345">
    <property type="entry name" value="HTH_GNTR"/>
    <property type="match status" value="1"/>
</dbReference>
<dbReference type="InterPro" id="IPR036390">
    <property type="entry name" value="WH_DNA-bd_sf"/>
</dbReference>
<accession>A0A7K1UL95</accession>
<dbReference type="PANTHER" id="PTHR46577:SF1">
    <property type="entry name" value="HTH-TYPE TRANSCRIPTIONAL REGULATORY PROTEIN GABR"/>
    <property type="match status" value="1"/>
</dbReference>
<organism evidence="6 7">
    <name type="scientific">Nesterenkonia alkaliphila</name>
    <dbReference type="NCBI Taxonomy" id="1463631"/>
    <lineage>
        <taxon>Bacteria</taxon>
        <taxon>Bacillati</taxon>
        <taxon>Actinomycetota</taxon>
        <taxon>Actinomycetes</taxon>
        <taxon>Micrococcales</taxon>
        <taxon>Micrococcaceae</taxon>
        <taxon>Nesterenkonia</taxon>
    </lineage>
</organism>
<dbReference type="SUPFAM" id="SSF51679">
    <property type="entry name" value="Bacterial luciferase-like"/>
    <property type="match status" value="2"/>
</dbReference>
<name>A0A7K1UL95_9MICC</name>
<dbReference type="CDD" id="cd07377">
    <property type="entry name" value="WHTH_GntR"/>
    <property type="match status" value="1"/>
</dbReference>
<dbReference type="OrthoDB" id="7903015at2"/>
<evidence type="ECO:0000256" key="1">
    <source>
        <dbReference type="ARBA" id="ARBA00022898"/>
    </source>
</evidence>
<dbReference type="GO" id="GO:0016705">
    <property type="term" value="F:oxidoreductase activity, acting on paired donors, with incorporation or reduction of molecular oxygen"/>
    <property type="evidence" value="ECO:0007669"/>
    <property type="project" value="InterPro"/>
</dbReference>
<dbReference type="RefSeq" id="WP_157325034.1">
    <property type="nucleotide sequence ID" value="NZ_BMFX01000002.1"/>
</dbReference>
<comment type="caution">
    <text evidence="6">The sequence shown here is derived from an EMBL/GenBank/DDBJ whole genome shotgun (WGS) entry which is preliminary data.</text>
</comment>
<dbReference type="Proteomes" id="UP000460157">
    <property type="component" value="Unassembled WGS sequence"/>
</dbReference>
<evidence type="ECO:0000313" key="6">
    <source>
        <dbReference type="EMBL" id="MVT27267.1"/>
    </source>
</evidence>
<dbReference type="EMBL" id="WRPM01000095">
    <property type="protein sequence ID" value="MVT27267.1"/>
    <property type="molecule type" value="Genomic_DNA"/>
</dbReference>
<keyword evidence="4" id="KW-0804">Transcription</keyword>
<feature type="domain" description="HTH gntR-type" evidence="5">
    <location>
        <begin position="15"/>
        <end position="83"/>
    </location>
</feature>
<dbReference type="Pfam" id="PF00392">
    <property type="entry name" value="GntR"/>
    <property type="match status" value="1"/>
</dbReference>
<dbReference type="SUPFAM" id="SSF46785">
    <property type="entry name" value="Winged helix' DNA-binding domain"/>
    <property type="match status" value="1"/>
</dbReference>
<gene>
    <name evidence="6" type="ORF">GNZ21_13065</name>
</gene>
<dbReference type="InterPro" id="IPR036661">
    <property type="entry name" value="Luciferase-like_sf"/>
</dbReference>
<keyword evidence="3" id="KW-0238">DNA-binding</keyword>
<dbReference type="InterPro" id="IPR000524">
    <property type="entry name" value="Tscrpt_reg_HTH_GntR"/>
</dbReference>
<dbReference type="Gene3D" id="3.20.20.30">
    <property type="entry name" value="Luciferase-like domain"/>
    <property type="match status" value="1"/>
</dbReference>
<keyword evidence="7" id="KW-1185">Reference proteome</keyword>